<accession>A0A835ZFW8</accession>
<proteinExistence type="predicted"/>
<comment type="caution">
    <text evidence="1">The sequence shown here is derived from an EMBL/GenBank/DDBJ whole genome shotgun (WGS) entry which is preliminary data.</text>
</comment>
<evidence type="ECO:0000313" key="1">
    <source>
        <dbReference type="EMBL" id="KAG5192313.1"/>
    </source>
</evidence>
<keyword evidence="2" id="KW-1185">Reference proteome</keyword>
<dbReference type="AlphaFoldDB" id="A0A835ZFW8"/>
<protein>
    <submittedName>
        <fullName evidence="1">Uncharacterized protein</fullName>
    </submittedName>
</protein>
<organism evidence="1 2">
    <name type="scientific">Tribonema minus</name>
    <dbReference type="NCBI Taxonomy" id="303371"/>
    <lineage>
        <taxon>Eukaryota</taxon>
        <taxon>Sar</taxon>
        <taxon>Stramenopiles</taxon>
        <taxon>Ochrophyta</taxon>
        <taxon>PX clade</taxon>
        <taxon>Xanthophyceae</taxon>
        <taxon>Tribonematales</taxon>
        <taxon>Tribonemataceae</taxon>
        <taxon>Tribonema</taxon>
    </lineage>
</organism>
<sequence>MEVAIAQLATVIKEELLFKLQELLATLHTGQRCYHDSVTWPLCSAFLDYDGRPCL</sequence>
<name>A0A835ZFW8_9STRA</name>
<reference evidence="1" key="1">
    <citation type="submission" date="2021-02" db="EMBL/GenBank/DDBJ databases">
        <title>First Annotated Genome of the Yellow-green Alga Tribonema minus.</title>
        <authorList>
            <person name="Mahan K.M."/>
        </authorList>
    </citation>
    <scope>NUCLEOTIDE SEQUENCE</scope>
    <source>
        <strain evidence="1">UTEX B ZZ1240</strain>
    </source>
</reference>
<evidence type="ECO:0000313" key="2">
    <source>
        <dbReference type="Proteomes" id="UP000664859"/>
    </source>
</evidence>
<dbReference type="EMBL" id="JAFCMP010000007">
    <property type="protein sequence ID" value="KAG5192313.1"/>
    <property type="molecule type" value="Genomic_DNA"/>
</dbReference>
<gene>
    <name evidence="1" type="ORF">JKP88DRAFT_351935</name>
</gene>
<dbReference type="Proteomes" id="UP000664859">
    <property type="component" value="Unassembled WGS sequence"/>
</dbReference>